<evidence type="ECO:0000313" key="2">
    <source>
        <dbReference type="Proteomes" id="UP000293995"/>
    </source>
</evidence>
<protein>
    <submittedName>
        <fullName evidence="1">Uncharacterized protein</fullName>
    </submittedName>
</protein>
<evidence type="ECO:0000313" key="1">
    <source>
        <dbReference type="EMBL" id="QAY61201.1"/>
    </source>
</evidence>
<dbReference type="EMBL" id="CP035494">
    <property type="protein sequence ID" value="QAY61201.1"/>
    <property type="molecule type" value="Genomic_DNA"/>
</dbReference>
<dbReference type="AlphaFoldDB" id="A0A4V0YDM2"/>
<dbReference type="Proteomes" id="UP000293995">
    <property type="component" value="Chromosome"/>
</dbReference>
<name>A0A4V0YDM2_9MICO</name>
<keyword evidence="2" id="KW-1185">Reference proteome</keyword>
<accession>A0A4V0YDM2</accession>
<reference evidence="1 2" key="1">
    <citation type="submission" date="2019-01" db="EMBL/GenBank/DDBJ databases">
        <title>Genome sequencing of strain DFW100M-13.</title>
        <authorList>
            <person name="Heo J."/>
            <person name="Kim S.-J."/>
            <person name="Kim J.-S."/>
            <person name="Hong S.-B."/>
            <person name="Kwon S.-W."/>
        </authorList>
    </citation>
    <scope>NUCLEOTIDE SEQUENCE [LARGE SCALE GENOMIC DNA]</scope>
    <source>
        <strain evidence="1 2">DFW100M-13</strain>
    </source>
</reference>
<organism evidence="1 2">
    <name type="scientific">Microbacterium protaetiae</name>
    <dbReference type="NCBI Taxonomy" id="2509458"/>
    <lineage>
        <taxon>Bacteria</taxon>
        <taxon>Bacillati</taxon>
        <taxon>Actinomycetota</taxon>
        <taxon>Actinomycetes</taxon>
        <taxon>Micrococcales</taxon>
        <taxon>Microbacteriaceae</taxon>
        <taxon>Microbacterium</taxon>
    </lineage>
</organism>
<dbReference type="KEGG" id="mprt:ET475_15245"/>
<gene>
    <name evidence="1" type="ORF">ET475_15245</name>
</gene>
<proteinExistence type="predicted"/>
<dbReference type="RefSeq" id="WP_129392183.1">
    <property type="nucleotide sequence ID" value="NZ_CP035494.1"/>
</dbReference>
<sequence>MPIVILRLVARERRGGLLADHADQSHVMGNPVTRFFTIRGSCAAFGGSAEYLPHAFRRVSVSAGGFGRSRFGVSRTWSSTSKGLRETIDSGVPPAVVEDLRMR</sequence>